<name>A0A7Y9IUS9_9BURK</name>
<dbReference type="FunFam" id="1.10.10.10:FF:000001">
    <property type="entry name" value="LysR family transcriptional regulator"/>
    <property type="match status" value="1"/>
</dbReference>
<dbReference type="PANTHER" id="PTHR30537:SF5">
    <property type="entry name" value="HTH-TYPE TRANSCRIPTIONAL ACTIVATOR TTDR-RELATED"/>
    <property type="match status" value="1"/>
</dbReference>
<comment type="similarity">
    <text evidence="1">Belongs to the LysR transcriptional regulatory family.</text>
</comment>
<dbReference type="CDD" id="cd08422">
    <property type="entry name" value="PBP2_CrgA_like"/>
    <property type="match status" value="1"/>
</dbReference>
<dbReference type="GO" id="GO:0003700">
    <property type="term" value="F:DNA-binding transcription factor activity"/>
    <property type="evidence" value="ECO:0007669"/>
    <property type="project" value="InterPro"/>
</dbReference>
<dbReference type="Gene3D" id="1.10.10.10">
    <property type="entry name" value="Winged helix-like DNA-binding domain superfamily/Winged helix DNA-binding domain"/>
    <property type="match status" value="1"/>
</dbReference>
<keyword evidence="3 6" id="KW-0238">DNA-binding</keyword>
<organism evidence="6 7">
    <name type="scientific">Pigmentiphaga litoralis</name>
    <dbReference type="NCBI Taxonomy" id="516702"/>
    <lineage>
        <taxon>Bacteria</taxon>
        <taxon>Pseudomonadati</taxon>
        <taxon>Pseudomonadota</taxon>
        <taxon>Betaproteobacteria</taxon>
        <taxon>Burkholderiales</taxon>
        <taxon>Alcaligenaceae</taxon>
        <taxon>Pigmentiphaga</taxon>
    </lineage>
</organism>
<sequence length="310" mass="34058">MDTQHLRIFIEVARQGSFAAAARKLNLATSQVTRAVAAIEAELGVRLLHRTTRKAGLTEAGSDYFARMCDVMEAFDAAADDLQTRTTEARGLVRLTASVALGQKLVLPLLDAFHRQHPGLELDLRFNDRVVDLIDQHVDVALRQSPTLDGSLVGARLGASRYRVCASPAYLAKHGTPQAPADLAGHACLRIALPGYCSDWSFRERNTADAEVQKVAITGWLTASSALSLLQAALDGVGPVLLADWLLAPDMAAGRLVDLFPEYEATVTNFEAAIWLVYASREHLPRRVRVVVDFLRAELPRHIEPRRHDR</sequence>
<dbReference type="Pfam" id="PF00126">
    <property type="entry name" value="HTH_1"/>
    <property type="match status" value="1"/>
</dbReference>
<evidence type="ECO:0000259" key="5">
    <source>
        <dbReference type="PROSITE" id="PS50931"/>
    </source>
</evidence>
<feature type="domain" description="HTH lysR-type" evidence="5">
    <location>
        <begin position="1"/>
        <end position="58"/>
    </location>
</feature>
<dbReference type="InterPro" id="IPR005119">
    <property type="entry name" value="LysR_subst-bd"/>
</dbReference>
<dbReference type="SUPFAM" id="SSF46785">
    <property type="entry name" value="Winged helix' DNA-binding domain"/>
    <property type="match status" value="1"/>
</dbReference>
<dbReference type="PANTHER" id="PTHR30537">
    <property type="entry name" value="HTH-TYPE TRANSCRIPTIONAL REGULATOR"/>
    <property type="match status" value="1"/>
</dbReference>
<dbReference type="SUPFAM" id="SSF53850">
    <property type="entry name" value="Periplasmic binding protein-like II"/>
    <property type="match status" value="1"/>
</dbReference>
<evidence type="ECO:0000256" key="2">
    <source>
        <dbReference type="ARBA" id="ARBA00023015"/>
    </source>
</evidence>
<comment type="caution">
    <text evidence="6">The sequence shown here is derived from an EMBL/GenBank/DDBJ whole genome shotgun (WGS) entry which is preliminary data.</text>
</comment>
<dbReference type="PROSITE" id="PS50931">
    <property type="entry name" value="HTH_LYSR"/>
    <property type="match status" value="1"/>
</dbReference>
<keyword evidence="2" id="KW-0805">Transcription regulation</keyword>
<dbReference type="InterPro" id="IPR000847">
    <property type="entry name" value="LysR_HTH_N"/>
</dbReference>
<dbReference type="InterPro" id="IPR036390">
    <property type="entry name" value="WH_DNA-bd_sf"/>
</dbReference>
<dbReference type="AlphaFoldDB" id="A0A7Y9IUS9"/>
<dbReference type="InterPro" id="IPR058163">
    <property type="entry name" value="LysR-type_TF_proteobact-type"/>
</dbReference>
<evidence type="ECO:0000256" key="1">
    <source>
        <dbReference type="ARBA" id="ARBA00009437"/>
    </source>
</evidence>
<evidence type="ECO:0000256" key="4">
    <source>
        <dbReference type="ARBA" id="ARBA00023163"/>
    </source>
</evidence>
<protein>
    <submittedName>
        <fullName evidence="6">DNA-binding transcriptional LysR family regulator</fullName>
    </submittedName>
</protein>
<dbReference type="RefSeq" id="WP_179586750.1">
    <property type="nucleotide sequence ID" value="NZ_JACBYR010000001.1"/>
</dbReference>
<evidence type="ECO:0000256" key="3">
    <source>
        <dbReference type="ARBA" id="ARBA00023125"/>
    </source>
</evidence>
<dbReference type="Pfam" id="PF03466">
    <property type="entry name" value="LysR_substrate"/>
    <property type="match status" value="1"/>
</dbReference>
<dbReference type="InterPro" id="IPR036388">
    <property type="entry name" value="WH-like_DNA-bd_sf"/>
</dbReference>
<accession>A0A7Y9IUS9</accession>
<reference evidence="6 7" key="1">
    <citation type="submission" date="2020-07" db="EMBL/GenBank/DDBJ databases">
        <title>Genomic Encyclopedia of Type Strains, Phase IV (KMG-V): Genome sequencing to study the core and pangenomes of soil and plant-associated prokaryotes.</title>
        <authorList>
            <person name="Whitman W."/>
        </authorList>
    </citation>
    <scope>NUCLEOTIDE SEQUENCE [LARGE SCALE GENOMIC DNA]</scope>
    <source>
        <strain evidence="6 7">SAS40</strain>
    </source>
</reference>
<keyword evidence="7" id="KW-1185">Reference proteome</keyword>
<gene>
    <name evidence="6" type="ORF">FHW18_002516</name>
</gene>
<evidence type="ECO:0000313" key="6">
    <source>
        <dbReference type="EMBL" id="NYE83245.1"/>
    </source>
</evidence>
<dbReference type="Gene3D" id="3.40.190.290">
    <property type="match status" value="1"/>
</dbReference>
<dbReference type="Proteomes" id="UP000542125">
    <property type="component" value="Unassembled WGS sequence"/>
</dbReference>
<dbReference type="EMBL" id="JACBYR010000001">
    <property type="protein sequence ID" value="NYE83245.1"/>
    <property type="molecule type" value="Genomic_DNA"/>
</dbReference>
<proteinExistence type="inferred from homology"/>
<keyword evidence="4" id="KW-0804">Transcription</keyword>
<dbReference type="GO" id="GO:0003677">
    <property type="term" value="F:DNA binding"/>
    <property type="evidence" value="ECO:0007669"/>
    <property type="project" value="UniProtKB-KW"/>
</dbReference>
<evidence type="ECO:0000313" key="7">
    <source>
        <dbReference type="Proteomes" id="UP000542125"/>
    </source>
</evidence>